<keyword evidence="1" id="KW-1133">Transmembrane helix</keyword>
<name>A0ABZ2AMK6_MYCAR</name>
<evidence type="ECO:0000313" key="3">
    <source>
        <dbReference type="Proteomes" id="UP001432074"/>
    </source>
</evidence>
<evidence type="ECO:0000256" key="1">
    <source>
        <dbReference type="SAM" id="Phobius"/>
    </source>
</evidence>
<sequence>MKTNGIVILGIIFLAIIALLGLILLLSEYRGCFSKDIRVKTNARLMYKKQWIITLIIVIFAIWGAIALGGYLASANWNIESTSKIS</sequence>
<keyword evidence="1" id="KW-0472">Membrane</keyword>
<proteinExistence type="predicted"/>
<feature type="transmembrane region" description="Helical" evidence="1">
    <location>
        <begin position="6"/>
        <end position="29"/>
    </location>
</feature>
<dbReference type="EMBL" id="CP143577">
    <property type="protein sequence ID" value="WVN22268.1"/>
    <property type="molecule type" value="Genomic_DNA"/>
</dbReference>
<evidence type="ECO:0000313" key="2">
    <source>
        <dbReference type="EMBL" id="WVN22268.1"/>
    </source>
</evidence>
<feature type="transmembrane region" description="Helical" evidence="1">
    <location>
        <begin position="50"/>
        <end position="73"/>
    </location>
</feature>
<organism evidence="2 3">
    <name type="scientific">Mycoplasmopsis arginini</name>
    <name type="common">Mycoplasma arginini</name>
    <dbReference type="NCBI Taxonomy" id="2094"/>
    <lineage>
        <taxon>Bacteria</taxon>
        <taxon>Bacillati</taxon>
        <taxon>Mycoplasmatota</taxon>
        <taxon>Mycoplasmoidales</taxon>
        <taxon>Metamycoplasmataceae</taxon>
        <taxon>Mycoplasmopsis</taxon>
    </lineage>
</organism>
<reference evidence="2" key="1">
    <citation type="submission" date="2024-01" db="EMBL/GenBank/DDBJ databases">
        <title>Complete genome sequence of Mycoplasma arginini type strain G 230.</title>
        <authorList>
            <person name="Spergser J."/>
        </authorList>
    </citation>
    <scope>NUCLEOTIDE SEQUENCE</scope>
    <source>
        <strain evidence="2">NCTC 10129</strain>
    </source>
</reference>
<keyword evidence="3" id="KW-1185">Reference proteome</keyword>
<keyword evidence="1" id="KW-0812">Transmembrane</keyword>
<dbReference type="Proteomes" id="UP001432074">
    <property type="component" value="Chromosome"/>
</dbReference>
<dbReference type="RefSeq" id="WP_129694594.1">
    <property type="nucleotide sequence ID" value="NZ_CP143577.1"/>
</dbReference>
<gene>
    <name evidence="2" type="ORF">V2E25_01595</name>
</gene>
<protein>
    <submittedName>
        <fullName evidence="2">Uncharacterized protein</fullName>
    </submittedName>
</protein>
<accession>A0ABZ2AMK6</accession>